<dbReference type="Gene3D" id="3.40.960.10">
    <property type="entry name" value="VSR Endonuclease"/>
    <property type="match status" value="1"/>
</dbReference>
<keyword evidence="2" id="KW-0378">Hydrolase</keyword>
<keyword evidence="3" id="KW-1185">Reference proteome</keyword>
<dbReference type="PANTHER" id="PTHR38590:SF1">
    <property type="entry name" value="BLL0828 PROTEIN"/>
    <property type="match status" value="1"/>
</dbReference>
<dbReference type="SUPFAM" id="SSF52980">
    <property type="entry name" value="Restriction endonuclease-like"/>
    <property type="match status" value="1"/>
</dbReference>
<dbReference type="GO" id="GO:0004519">
    <property type="term" value="F:endonuclease activity"/>
    <property type="evidence" value="ECO:0007669"/>
    <property type="project" value="UniProtKB-KW"/>
</dbReference>
<protein>
    <submittedName>
        <fullName evidence="2">Very-short-patch-repair endonuclease</fullName>
    </submittedName>
</protein>
<dbReference type="InterPro" id="IPR047216">
    <property type="entry name" value="Endonuclease_DUF559_bact"/>
</dbReference>
<evidence type="ECO:0000313" key="2">
    <source>
        <dbReference type="EMBL" id="MBB5014398.1"/>
    </source>
</evidence>
<comment type="caution">
    <text evidence="2">The sequence shown here is derived from an EMBL/GenBank/DDBJ whole genome shotgun (WGS) entry which is preliminary data.</text>
</comment>
<organism evidence="2 3">
    <name type="scientific">Rehaibacterium terrae</name>
    <dbReference type="NCBI Taxonomy" id="1341696"/>
    <lineage>
        <taxon>Bacteria</taxon>
        <taxon>Pseudomonadati</taxon>
        <taxon>Pseudomonadota</taxon>
        <taxon>Gammaproteobacteria</taxon>
        <taxon>Lysobacterales</taxon>
        <taxon>Lysobacteraceae</taxon>
        <taxon>Rehaibacterium</taxon>
    </lineage>
</organism>
<reference evidence="2 3" key="1">
    <citation type="submission" date="2020-08" db="EMBL/GenBank/DDBJ databases">
        <title>Genomic Encyclopedia of Type Strains, Phase IV (KMG-IV): sequencing the most valuable type-strain genomes for metagenomic binning, comparative biology and taxonomic classification.</title>
        <authorList>
            <person name="Goeker M."/>
        </authorList>
    </citation>
    <scope>NUCLEOTIDE SEQUENCE [LARGE SCALE GENOMIC DNA]</scope>
    <source>
        <strain evidence="2 3">DSM 25897</strain>
    </source>
</reference>
<keyword evidence="2" id="KW-0255">Endonuclease</keyword>
<gene>
    <name evidence="2" type="ORF">HNQ58_000272</name>
</gene>
<evidence type="ECO:0000313" key="3">
    <source>
        <dbReference type="Proteomes" id="UP000519004"/>
    </source>
</evidence>
<dbReference type="PANTHER" id="PTHR38590">
    <property type="entry name" value="BLL0828 PROTEIN"/>
    <property type="match status" value="1"/>
</dbReference>
<name>A0A7W7V757_9GAMM</name>
<dbReference type="EMBL" id="JACHHX010000002">
    <property type="protein sequence ID" value="MBB5014398.1"/>
    <property type="molecule type" value="Genomic_DNA"/>
</dbReference>
<proteinExistence type="predicted"/>
<accession>A0A7W7V757</accession>
<sequence length="113" mass="12473">MRGNATDAECKLWQRLRAGQLNGLKFRRQHPIPPYIVDFFCGDAGLAIELDGSQHGDEADAARTRFLESKGLRVLRFWDNDVLLNTDAVLEAMLNAVGDRTLTPPPLPAGEGL</sequence>
<feature type="domain" description="DUF559" evidence="1">
    <location>
        <begin position="1"/>
        <end position="96"/>
    </location>
</feature>
<dbReference type="RefSeq" id="WP_246416801.1">
    <property type="nucleotide sequence ID" value="NZ_JACHHX010000002.1"/>
</dbReference>
<dbReference type="InterPro" id="IPR011335">
    <property type="entry name" value="Restrct_endonuc-II-like"/>
</dbReference>
<dbReference type="CDD" id="cd01038">
    <property type="entry name" value="Endonuclease_DUF559"/>
    <property type="match status" value="1"/>
</dbReference>
<dbReference type="Pfam" id="PF04480">
    <property type="entry name" value="DUF559"/>
    <property type="match status" value="1"/>
</dbReference>
<evidence type="ECO:0000259" key="1">
    <source>
        <dbReference type="Pfam" id="PF04480"/>
    </source>
</evidence>
<dbReference type="InterPro" id="IPR007569">
    <property type="entry name" value="DUF559"/>
</dbReference>
<keyword evidence="2" id="KW-0540">Nuclease</keyword>
<dbReference type="AlphaFoldDB" id="A0A7W7V757"/>
<dbReference type="Proteomes" id="UP000519004">
    <property type="component" value="Unassembled WGS sequence"/>
</dbReference>